<feature type="non-terminal residue" evidence="1">
    <location>
        <position position="1"/>
    </location>
</feature>
<protein>
    <recommendedName>
        <fullName evidence="3">Rhs element Vgr protein</fullName>
    </recommendedName>
</protein>
<evidence type="ECO:0008006" key="3">
    <source>
        <dbReference type="Google" id="ProtNLM"/>
    </source>
</evidence>
<accession>A0A0J6GL53</accession>
<dbReference type="PATRIC" id="fig|47884.3.peg.378"/>
<evidence type="ECO:0000313" key="1">
    <source>
        <dbReference type="EMBL" id="KMM82390.1"/>
    </source>
</evidence>
<gene>
    <name evidence="1" type="ORF">TU78_22250</name>
</gene>
<dbReference type="Proteomes" id="UP000036395">
    <property type="component" value="Unassembled WGS sequence"/>
</dbReference>
<comment type="caution">
    <text evidence="1">The sequence shown here is derived from an EMBL/GenBank/DDBJ whole genome shotgun (WGS) entry which is preliminary data.</text>
</comment>
<dbReference type="EMBL" id="JYLA01000013">
    <property type="protein sequence ID" value="KMM82390.1"/>
    <property type="molecule type" value="Genomic_DNA"/>
</dbReference>
<name>A0A0J6GL53_PSETA</name>
<reference evidence="1 2" key="1">
    <citation type="submission" date="2015-02" db="EMBL/GenBank/DDBJ databases">
        <title>Pseudomonas helleri sp. nov. and Pseudomonas weihenstephanensis sp. nov., isolated from raw cows milk.</title>
        <authorList>
            <person name="von Neubeck M."/>
            <person name="Huptas C."/>
            <person name="Wenning M."/>
            <person name="Scherer S."/>
        </authorList>
    </citation>
    <scope>NUCLEOTIDE SEQUENCE [LARGE SCALE GENOMIC DNA]</scope>
    <source>
        <strain evidence="1 2">DSM 21104</strain>
    </source>
</reference>
<sequence>VLDAGASITLMAGGQHIVISAAGIYSSSPIVPGGVPVPGTPAMPLVPGTVAGLGLSDPLFAPPVPYLLERQRQTMLKQHAICAICEEAAQQKGSAND</sequence>
<evidence type="ECO:0000313" key="2">
    <source>
        <dbReference type="Proteomes" id="UP000036395"/>
    </source>
</evidence>
<organism evidence="1 2">
    <name type="scientific">Pseudomonas taetrolens</name>
    <dbReference type="NCBI Taxonomy" id="47884"/>
    <lineage>
        <taxon>Bacteria</taxon>
        <taxon>Pseudomonadati</taxon>
        <taxon>Pseudomonadota</taxon>
        <taxon>Gammaproteobacteria</taxon>
        <taxon>Pseudomonadales</taxon>
        <taxon>Pseudomonadaceae</taxon>
        <taxon>Pseudomonas</taxon>
    </lineage>
</organism>
<proteinExistence type="predicted"/>
<dbReference type="AlphaFoldDB" id="A0A0J6GL53"/>